<feature type="region of interest" description="Disordered" evidence="1">
    <location>
        <begin position="203"/>
        <end position="244"/>
    </location>
</feature>
<evidence type="ECO:0008006" key="4">
    <source>
        <dbReference type="Google" id="ProtNLM"/>
    </source>
</evidence>
<evidence type="ECO:0000256" key="1">
    <source>
        <dbReference type="SAM" id="MobiDB-lite"/>
    </source>
</evidence>
<name>A0ABR1UFB5_9PEZI</name>
<feature type="compositionally biased region" description="Polar residues" evidence="1">
    <location>
        <begin position="227"/>
        <end position="237"/>
    </location>
</feature>
<dbReference type="Proteomes" id="UP001446871">
    <property type="component" value="Unassembled WGS sequence"/>
</dbReference>
<dbReference type="CDD" id="cd14688">
    <property type="entry name" value="bZIP_YAP"/>
    <property type="match status" value="1"/>
</dbReference>
<dbReference type="EMBL" id="JAQQWM010000007">
    <property type="protein sequence ID" value="KAK8057599.1"/>
    <property type="molecule type" value="Genomic_DNA"/>
</dbReference>
<feature type="region of interest" description="Disordered" evidence="1">
    <location>
        <begin position="78"/>
        <end position="174"/>
    </location>
</feature>
<feature type="compositionally biased region" description="Basic and acidic residues" evidence="1">
    <location>
        <begin position="78"/>
        <end position="96"/>
    </location>
</feature>
<evidence type="ECO:0000313" key="3">
    <source>
        <dbReference type="Proteomes" id="UP001446871"/>
    </source>
</evidence>
<sequence length="389" mass="43056">MAKTESKPTNTGKCGRPLNSAYLELMKEDEDWRELKDASERRKIQNRLAQRAYRRNLRSRNQEVEVLREQLLRLREVDGKRADTTESNRNSKDNKKPQLNGMKTRSRASPKTKEVQAKLPSEWIPSGYEMGRSVSPLGEGNSGNPQFFDSYQDSDDSTSLASGSSPGHHSLQSEETNLDTRIIYDDHTGLPPLPSTYSSMCPCERGCSSSGEDPSLPMHPFHPTLDYESSGTTTNHQHLAPIPHQSSSRYATPIEFSYEEESSFCYGYPTNATPSESGGPLVSIPPSITDFPAATPGFHTHATGGRPRDYTMSSPPDFANIHPALMYSATSPPPPPGSQQPAWPNRNDCTVSSLLHIAVAGGYMETVRLILDQWPELDHMVDSEGYPAV</sequence>
<reference evidence="2 3" key="1">
    <citation type="submission" date="2023-01" db="EMBL/GenBank/DDBJ databases">
        <title>Analysis of 21 Apiospora genomes using comparative genomics revels a genus with tremendous synthesis potential of carbohydrate active enzymes and secondary metabolites.</title>
        <authorList>
            <person name="Sorensen T."/>
        </authorList>
    </citation>
    <scope>NUCLEOTIDE SEQUENCE [LARGE SCALE GENOMIC DNA]</scope>
    <source>
        <strain evidence="2 3">CBS 83171</strain>
    </source>
</reference>
<accession>A0ABR1UFB5</accession>
<protein>
    <recommendedName>
        <fullName evidence="4">BZIP domain-containing protein</fullName>
    </recommendedName>
</protein>
<gene>
    <name evidence="2" type="ORF">PG996_011536</name>
</gene>
<feature type="region of interest" description="Disordered" evidence="1">
    <location>
        <begin position="327"/>
        <end position="346"/>
    </location>
</feature>
<organism evidence="2 3">
    <name type="scientific">Apiospora saccharicola</name>
    <dbReference type="NCBI Taxonomy" id="335842"/>
    <lineage>
        <taxon>Eukaryota</taxon>
        <taxon>Fungi</taxon>
        <taxon>Dikarya</taxon>
        <taxon>Ascomycota</taxon>
        <taxon>Pezizomycotina</taxon>
        <taxon>Sordariomycetes</taxon>
        <taxon>Xylariomycetidae</taxon>
        <taxon>Amphisphaeriales</taxon>
        <taxon>Apiosporaceae</taxon>
        <taxon>Apiospora</taxon>
    </lineage>
</organism>
<comment type="caution">
    <text evidence="2">The sequence shown here is derived from an EMBL/GenBank/DDBJ whole genome shotgun (WGS) entry which is preliminary data.</text>
</comment>
<keyword evidence="3" id="KW-1185">Reference proteome</keyword>
<evidence type="ECO:0000313" key="2">
    <source>
        <dbReference type="EMBL" id="KAK8057599.1"/>
    </source>
</evidence>
<proteinExistence type="predicted"/>